<proteinExistence type="predicted"/>
<reference evidence="1" key="1">
    <citation type="submission" date="2018-05" db="EMBL/GenBank/DDBJ databases">
        <authorList>
            <person name="Lanie J.A."/>
            <person name="Ng W.-L."/>
            <person name="Kazmierczak K.M."/>
            <person name="Andrzejewski T.M."/>
            <person name="Davidsen T.M."/>
            <person name="Wayne K.J."/>
            <person name="Tettelin H."/>
            <person name="Glass J.I."/>
            <person name="Rusch D."/>
            <person name="Podicherti R."/>
            <person name="Tsui H.-C.T."/>
            <person name="Winkler M.E."/>
        </authorList>
    </citation>
    <scope>NUCLEOTIDE SEQUENCE</scope>
</reference>
<feature type="non-terminal residue" evidence="1">
    <location>
        <position position="233"/>
    </location>
</feature>
<evidence type="ECO:0000313" key="1">
    <source>
        <dbReference type="EMBL" id="SVE51047.1"/>
    </source>
</evidence>
<gene>
    <name evidence="1" type="ORF">METZ01_LOCUS503901</name>
</gene>
<protein>
    <submittedName>
        <fullName evidence="1">Uncharacterized protein</fullName>
    </submittedName>
</protein>
<dbReference type="EMBL" id="UINC01222314">
    <property type="protein sequence ID" value="SVE51047.1"/>
    <property type="molecule type" value="Genomic_DNA"/>
</dbReference>
<sequence length="233" mass="25837">NSGMGGDFLYRWGNPQNYDRGNNSDHILDAQHGVNWIPSGYPGEGNLILFNNGHSNNMSAVLEIQTPINSDGIYDISGNQPFDPDDASWTYTVAGVQSDVQSGAFRQPNGNTLITEADDAYIFEIDPSGDIQWSYTHPGFDHMIARAQKYGLDYFDQNSEMTLTVDYSADWNMVGLPLFVENSNHMILFPESVEGTLYSFSGGYVQEDELTAGTGYWLRFLQSGITQITGEPT</sequence>
<accession>A0A383E2H3</accession>
<organism evidence="1">
    <name type="scientific">marine metagenome</name>
    <dbReference type="NCBI Taxonomy" id="408172"/>
    <lineage>
        <taxon>unclassified sequences</taxon>
        <taxon>metagenomes</taxon>
        <taxon>ecological metagenomes</taxon>
    </lineage>
</organism>
<feature type="non-terminal residue" evidence="1">
    <location>
        <position position="1"/>
    </location>
</feature>
<dbReference type="AlphaFoldDB" id="A0A383E2H3"/>
<name>A0A383E2H3_9ZZZZ</name>